<dbReference type="PROSITE" id="PS00232">
    <property type="entry name" value="CADHERIN_1"/>
    <property type="match status" value="3"/>
</dbReference>
<feature type="domain" description="Cadherin" evidence="18">
    <location>
        <begin position="512"/>
        <end position="632"/>
    </location>
</feature>
<evidence type="ECO:0000256" key="4">
    <source>
        <dbReference type="ARBA" id="ARBA00022685"/>
    </source>
</evidence>
<dbReference type="PRINTS" id="PR00205">
    <property type="entry name" value="CADHERIN"/>
</dbReference>
<evidence type="ECO:0000256" key="10">
    <source>
        <dbReference type="ARBA" id="ARBA00022989"/>
    </source>
</evidence>
<evidence type="ECO:0000313" key="20">
    <source>
        <dbReference type="Proteomes" id="UP000558488"/>
    </source>
</evidence>
<keyword evidence="20" id="KW-1185">Reference proteome</keyword>
<dbReference type="InterPro" id="IPR050971">
    <property type="entry name" value="Cadherin-domain_protein"/>
</dbReference>
<feature type="region of interest" description="Disordered" evidence="16">
    <location>
        <begin position="102"/>
        <end position="166"/>
    </location>
</feature>
<dbReference type="SUPFAM" id="SSF49313">
    <property type="entry name" value="Cadherin-like"/>
    <property type="match status" value="6"/>
</dbReference>
<dbReference type="GO" id="GO:0007156">
    <property type="term" value="P:homophilic cell adhesion via plasma membrane adhesion molecules"/>
    <property type="evidence" value="ECO:0007669"/>
    <property type="project" value="InterPro"/>
</dbReference>
<proteinExistence type="predicted"/>
<dbReference type="PROSITE" id="PS50268">
    <property type="entry name" value="CADHERIN_2"/>
    <property type="match status" value="5"/>
</dbReference>
<dbReference type="InterPro" id="IPR020894">
    <property type="entry name" value="Cadherin_CS"/>
</dbReference>
<dbReference type="InterPro" id="IPR002126">
    <property type="entry name" value="Cadherin-like_dom"/>
</dbReference>
<evidence type="ECO:0000256" key="5">
    <source>
        <dbReference type="ARBA" id="ARBA00022692"/>
    </source>
</evidence>
<evidence type="ECO:0000256" key="7">
    <source>
        <dbReference type="ARBA" id="ARBA00022837"/>
    </source>
</evidence>
<dbReference type="GO" id="GO:0005509">
    <property type="term" value="F:calcium ion binding"/>
    <property type="evidence" value="ECO:0007669"/>
    <property type="project" value="UniProtKB-UniRule"/>
</dbReference>
<dbReference type="AlphaFoldDB" id="A0A7J7Y8C3"/>
<comment type="function">
    <text evidence="15">A component of desmosome cell-cell junctions which are required for positive regulation of cellular adhesion. Involved in the interaction of plaque proteins and intermediate filaments mediating cell-cell adhesion.</text>
</comment>
<dbReference type="Gene3D" id="4.10.900.10">
    <property type="entry name" value="TCF3-CBD (Catenin binding domain)"/>
    <property type="match status" value="1"/>
</dbReference>
<accession>A0A7J7Y8C3</accession>
<dbReference type="Proteomes" id="UP000558488">
    <property type="component" value="Unassembled WGS sequence"/>
</dbReference>
<dbReference type="InterPro" id="IPR009122">
    <property type="entry name" value="Desmosomal_cadherin"/>
</dbReference>
<evidence type="ECO:0000256" key="8">
    <source>
        <dbReference type="ARBA" id="ARBA00022889"/>
    </source>
</evidence>
<dbReference type="PRINTS" id="PR01820">
    <property type="entry name" value="DESMOCOLLIN"/>
</dbReference>
<dbReference type="FunFam" id="2.60.40.60:FF:000011">
    <property type="entry name" value="Cadherin 1"/>
    <property type="match status" value="1"/>
</dbReference>
<dbReference type="Pfam" id="PF01049">
    <property type="entry name" value="CADH_Y-type_LIR"/>
    <property type="match status" value="1"/>
</dbReference>
<dbReference type="GO" id="GO:0005886">
    <property type="term" value="C:plasma membrane"/>
    <property type="evidence" value="ECO:0007669"/>
    <property type="project" value="UniProtKB-SubCell"/>
</dbReference>
<dbReference type="InterPro" id="IPR027397">
    <property type="entry name" value="Catenin-bd_sf"/>
</dbReference>
<keyword evidence="6" id="KW-0677">Repeat</keyword>
<dbReference type="PRINTS" id="PR01818">
    <property type="entry name" value="DESMOCADHERN"/>
</dbReference>
<dbReference type="InterPro" id="IPR015919">
    <property type="entry name" value="Cadherin-like_sf"/>
</dbReference>
<dbReference type="FunFam" id="2.60.40.60:FF:000096">
    <property type="entry name" value="Desmocollin 2"/>
    <property type="match status" value="1"/>
</dbReference>
<dbReference type="SMART" id="SM00112">
    <property type="entry name" value="CA"/>
    <property type="match status" value="5"/>
</dbReference>
<keyword evidence="9" id="KW-0965">Cell junction</keyword>
<evidence type="ECO:0000256" key="6">
    <source>
        <dbReference type="ARBA" id="ARBA00022737"/>
    </source>
</evidence>
<evidence type="ECO:0000256" key="14">
    <source>
        <dbReference type="RuleBase" id="RU003318"/>
    </source>
</evidence>
<dbReference type="Pfam" id="PF00028">
    <property type="entry name" value="Cadherin"/>
    <property type="match status" value="4"/>
</dbReference>
<keyword evidence="11 17" id="KW-0472">Membrane</keyword>
<keyword evidence="3" id="KW-1003">Cell membrane</keyword>
<evidence type="ECO:0000313" key="19">
    <source>
        <dbReference type="EMBL" id="KAF6358135.1"/>
    </source>
</evidence>
<dbReference type="FunFam" id="2.60.40.60:FF:000019">
    <property type="entry name" value="Cadherin 2"/>
    <property type="match status" value="1"/>
</dbReference>
<dbReference type="PANTHER" id="PTHR24025:SF0">
    <property type="entry name" value="DESMOCOLLIN-2"/>
    <property type="match status" value="1"/>
</dbReference>
<dbReference type="EMBL" id="JACAGB010000006">
    <property type="protein sequence ID" value="KAF6358135.1"/>
    <property type="molecule type" value="Genomic_DNA"/>
</dbReference>
<organism evidence="19 20">
    <name type="scientific">Pipistrellus kuhlii</name>
    <name type="common">Kuhl's pipistrelle</name>
    <dbReference type="NCBI Taxonomy" id="59472"/>
    <lineage>
        <taxon>Eukaryota</taxon>
        <taxon>Metazoa</taxon>
        <taxon>Chordata</taxon>
        <taxon>Craniata</taxon>
        <taxon>Vertebrata</taxon>
        <taxon>Euteleostomi</taxon>
        <taxon>Mammalia</taxon>
        <taxon>Eutheria</taxon>
        <taxon>Laurasiatheria</taxon>
        <taxon>Chiroptera</taxon>
        <taxon>Yangochiroptera</taxon>
        <taxon>Vespertilionidae</taxon>
        <taxon>Pipistrellus</taxon>
    </lineage>
</organism>
<protein>
    <submittedName>
        <fullName evidence="19">Desmocollin 2</fullName>
    </submittedName>
</protein>
<evidence type="ECO:0000256" key="12">
    <source>
        <dbReference type="ARBA" id="ARBA00023180"/>
    </source>
</evidence>
<keyword evidence="8 14" id="KW-0130">Cell adhesion</keyword>
<dbReference type="PANTHER" id="PTHR24025">
    <property type="entry name" value="DESMOGLEIN FAMILY MEMBER"/>
    <property type="match status" value="1"/>
</dbReference>
<dbReference type="Gene3D" id="2.60.40.60">
    <property type="entry name" value="Cadherins"/>
    <property type="match status" value="6"/>
</dbReference>
<name>A0A7J7Y8C3_PIPKU</name>
<evidence type="ECO:0000256" key="2">
    <source>
        <dbReference type="ARBA" id="ARBA00004568"/>
    </source>
</evidence>
<gene>
    <name evidence="19" type="ORF">mPipKuh1_004076</name>
</gene>
<evidence type="ECO:0000259" key="18">
    <source>
        <dbReference type="PROSITE" id="PS50268"/>
    </source>
</evidence>
<feature type="domain" description="Cadherin" evidence="18">
    <location>
        <begin position="400"/>
        <end position="511"/>
    </location>
</feature>
<comment type="caution">
    <text evidence="19">The sequence shown here is derived from an EMBL/GenBank/DDBJ whole genome shotgun (WGS) entry which is preliminary data.</text>
</comment>
<evidence type="ECO:0000256" key="11">
    <source>
        <dbReference type="ARBA" id="ARBA00023136"/>
    </source>
</evidence>
<dbReference type="CDD" id="cd11304">
    <property type="entry name" value="Cadherin_repeat"/>
    <property type="match status" value="4"/>
</dbReference>
<reference evidence="19 20" key="1">
    <citation type="journal article" date="2020" name="Nature">
        <title>Six reference-quality genomes reveal evolution of bat adaptations.</title>
        <authorList>
            <person name="Jebb D."/>
            <person name="Huang Z."/>
            <person name="Pippel M."/>
            <person name="Hughes G.M."/>
            <person name="Lavrichenko K."/>
            <person name="Devanna P."/>
            <person name="Winkler S."/>
            <person name="Jermiin L.S."/>
            <person name="Skirmuntt E.C."/>
            <person name="Katzourakis A."/>
            <person name="Burkitt-Gray L."/>
            <person name="Ray D.A."/>
            <person name="Sullivan K.A.M."/>
            <person name="Roscito J.G."/>
            <person name="Kirilenko B.M."/>
            <person name="Davalos L.M."/>
            <person name="Corthals A.P."/>
            <person name="Power M.L."/>
            <person name="Jones G."/>
            <person name="Ransome R.D."/>
            <person name="Dechmann D.K.N."/>
            <person name="Locatelli A.G."/>
            <person name="Puechmaille S.J."/>
            <person name="Fedrigo O."/>
            <person name="Jarvis E.D."/>
            <person name="Hiller M."/>
            <person name="Vernes S.C."/>
            <person name="Myers E.W."/>
            <person name="Teeling E.C."/>
        </authorList>
    </citation>
    <scope>NUCLEOTIDE SEQUENCE [LARGE SCALE GENOMIC DNA]</scope>
    <source>
        <strain evidence="19">MPipKuh1</strain>
        <tissue evidence="19">Flight muscle</tissue>
    </source>
</reference>
<dbReference type="Pfam" id="PF08758">
    <property type="entry name" value="Cadherin_pro"/>
    <property type="match status" value="1"/>
</dbReference>
<comment type="subcellular location">
    <subcellularLocation>
        <location evidence="2">Cell junction</location>
        <location evidence="2">Desmosome</location>
    </subcellularLocation>
    <subcellularLocation>
        <location evidence="1 14">Cell membrane</location>
        <topology evidence="1 14">Single-pass type I membrane protein</topology>
    </subcellularLocation>
</comment>
<evidence type="ECO:0000256" key="16">
    <source>
        <dbReference type="SAM" id="MobiDB-lite"/>
    </source>
</evidence>
<evidence type="ECO:0000256" key="13">
    <source>
        <dbReference type="PROSITE-ProRule" id="PRU00043"/>
    </source>
</evidence>
<dbReference type="InterPro" id="IPR000233">
    <property type="entry name" value="Cadherin_Y-type_LIR"/>
</dbReference>
<dbReference type="FunFam" id="4.10.900.10:FF:000005">
    <property type="entry name" value="Desmocollin 2"/>
    <property type="match status" value="1"/>
</dbReference>
<evidence type="ECO:0000256" key="17">
    <source>
        <dbReference type="SAM" id="Phobius"/>
    </source>
</evidence>
<sequence length="1056" mass="115231">MNPLHMEGGGRQEGCWTFAQRVCKLERGPPSGWSGCAPVLPPDPGRAGRSRAGAHGPLGRAPLIRGGLMGAAGGGAGQGRGRRGPTWISEADWARRRGRQRWGRVRSPTPGGGKAPGLQARAPEAREEVSCAPILRRLRPAGRAPPAARTPDPNPLPPAAPMAAAPAPRGAPRLLLALAIFIYACDACKTVTFHVPSQLDAGKFVGRVNLEECLQSPDRIRSSDADFRVSEDGSVYTASAVLFSSAKRHFTISLSNAQEHGDQKIQVLLEHQTQALQPSHPEEKVLRRAKRRWAPIPCSMMENSLGPFPMFLQQIESDTSQTYSIYYSISGPGVDKAPLNLFYVERNTGNLFCTGPVDREQYDSFELVAFAATPDGYHPEFPLPLKIKIEDENDNYPIFTNSTYIFTVAEHSRVGATVGQVCATDNDEPGSLHTLLKYSIVQQLPAAPTLFFMNPTTGMITTTTSQLDREVLDKYQLNIKVQDMNGQHFGLQTTATCVIYIEDVNDHLPTFTRSSYVAFVEENTVDVEILRVSVEDKDLINTANWRAVYTILSGNENGHFKIVTDPKTNEGVLCVVKPLNYEERQQLTLQICVANEAPYYRETTSRSAVSTATVTVNVKNQDEGPECVPPVQTVRIKENAPVNTRSSGYKAYNPDTKGSSGIRYKKINDPKGWITVDENTGSITTFRNLDREAESIRNGLYNVTILATDEVGRTCTGTLGIVLEDVNDNGPVILRKTAVICKPTMSSTEIVAFDPDDPANGPPFTFSLEEDSDRDARRAWGLTTINDTAARLYNQNDAPFGPYTVRVRVTDRHGLSSVTPLTVMVCDCITEDDCSLRGLARTGAGDFRLGKWAILAILLGIALLFCILFTLVCGATGAARKPKPLPDDLTQQNLIVSNTEAPGEDKVYSTNGFTHTVGGAGTGARGTMGPGLIHGGQETIEMVKGHQTLDSCRGPGQHHVLEACGPGRVEVDTCRGAHSEWRSFTQPRLGEKVQLCDQDDCQGHAQDYVLPYLYEGQGSVAGSVGCCSDRQEEDRLDFLDHLEPKFRTLAEACVKR</sequence>
<dbReference type="InterPro" id="IPR014868">
    <property type="entry name" value="Cadherin_pro_dom"/>
</dbReference>
<feature type="domain" description="Cadherin" evidence="18">
    <location>
        <begin position="292"/>
        <end position="399"/>
    </location>
</feature>
<feature type="transmembrane region" description="Helical" evidence="17">
    <location>
        <begin position="852"/>
        <end position="873"/>
    </location>
</feature>
<keyword evidence="12" id="KW-0325">Glycoprotein</keyword>
<evidence type="ECO:0000256" key="3">
    <source>
        <dbReference type="ARBA" id="ARBA00022475"/>
    </source>
</evidence>
<evidence type="ECO:0000256" key="15">
    <source>
        <dbReference type="RuleBase" id="RU004358"/>
    </source>
</evidence>
<evidence type="ECO:0000256" key="9">
    <source>
        <dbReference type="ARBA" id="ARBA00022949"/>
    </source>
</evidence>
<feature type="compositionally biased region" description="Low complexity" evidence="16">
    <location>
        <begin position="141"/>
        <end position="151"/>
    </location>
</feature>
<keyword evidence="4" id="KW-0165">Cleavage on pair of basic residues</keyword>
<evidence type="ECO:0000256" key="1">
    <source>
        <dbReference type="ARBA" id="ARBA00004251"/>
    </source>
</evidence>
<feature type="domain" description="Cadherin" evidence="18">
    <location>
        <begin position="750"/>
        <end position="847"/>
    </location>
</feature>
<dbReference type="SMART" id="SM01055">
    <property type="entry name" value="Cadherin_pro"/>
    <property type="match status" value="1"/>
</dbReference>
<keyword evidence="7 13" id="KW-0106">Calcium</keyword>
<dbReference type="FunFam" id="2.60.40.60:FF:000091">
    <property type="entry name" value="Desmocollin 1"/>
    <property type="match status" value="1"/>
</dbReference>
<feature type="domain" description="Cadherin" evidence="18">
    <location>
        <begin position="628"/>
        <end position="733"/>
    </location>
</feature>
<keyword evidence="10 17" id="KW-1133">Transmembrane helix</keyword>
<dbReference type="GO" id="GO:0030057">
    <property type="term" value="C:desmosome"/>
    <property type="evidence" value="ECO:0007669"/>
    <property type="project" value="UniProtKB-SubCell"/>
</dbReference>
<dbReference type="FunFam" id="2.60.40.60:FF:000027">
    <property type="entry name" value="Cadherin 2"/>
    <property type="match status" value="1"/>
</dbReference>
<dbReference type="FunFam" id="2.60.40.60:FF:000031">
    <property type="entry name" value="Cadherin 3"/>
    <property type="match status" value="1"/>
</dbReference>
<keyword evidence="5 14" id="KW-0812">Transmembrane</keyword>